<feature type="domain" description="HTH gntR-type" evidence="4">
    <location>
        <begin position="7"/>
        <end position="74"/>
    </location>
</feature>
<organism evidence="5 6">
    <name type="scientific">Asticcacaulis taihuensis</name>
    <dbReference type="NCBI Taxonomy" id="260084"/>
    <lineage>
        <taxon>Bacteria</taxon>
        <taxon>Pseudomonadati</taxon>
        <taxon>Pseudomonadota</taxon>
        <taxon>Alphaproteobacteria</taxon>
        <taxon>Caulobacterales</taxon>
        <taxon>Caulobacteraceae</taxon>
        <taxon>Asticcacaulis</taxon>
    </lineage>
</organism>
<dbReference type="InterPro" id="IPR008920">
    <property type="entry name" value="TF_FadR/GntR_C"/>
</dbReference>
<accession>A0A1G4SFB0</accession>
<keyword evidence="2" id="KW-0238">DNA-binding</keyword>
<dbReference type="InterPro" id="IPR011711">
    <property type="entry name" value="GntR_C"/>
</dbReference>
<dbReference type="Pfam" id="PF07729">
    <property type="entry name" value="FCD"/>
    <property type="match status" value="1"/>
</dbReference>
<dbReference type="InterPro" id="IPR036388">
    <property type="entry name" value="WH-like_DNA-bd_sf"/>
</dbReference>
<reference evidence="6" key="1">
    <citation type="submission" date="2016-10" db="EMBL/GenBank/DDBJ databases">
        <authorList>
            <person name="Varghese N."/>
            <person name="Submissions S."/>
        </authorList>
    </citation>
    <scope>NUCLEOTIDE SEQUENCE [LARGE SCALE GENOMIC DNA]</scope>
    <source>
        <strain evidence="6">CGMCC 1.3431</strain>
    </source>
</reference>
<sequence length="238" mass="26021">MRHMPGVSLTYSLVEKLGQAIVVGEYEQSGFPTEAELCIAHNSSRTVAREAVKMLTAKGLLTSRPRQGTRVEPVSHWNLLDPDVTRWMTERPYSHKIYRDLSEVRLAIEPIAASLAAKRATRADIRAIRAGLNGMRDDADHHDLALLADIDFHVAILQASGNPFIIQLRELIHTALTISIGLTNRIAGHTASIPAHEAVLLAIEAGQPAVAERAMRAIISESLEMVDSMQPEGETAAQ</sequence>
<dbReference type="Proteomes" id="UP000199150">
    <property type="component" value="Unassembled WGS sequence"/>
</dbReference>
<dbReference type="PANTHER" id="PTHR43537">
    <property type="entry name" value="TRANSCRIPTIONAL REGULATOR, GNTR FAMILY"/>
    <property type="match status" value="1"/>
</dbReference>
<dbReference type="GO" id="GO:0003700">
    <property type="term" value="F:DNA-binding transcription factor activity"/>
    <property type="evidence" value="ECO:0007669"/>
    <property type="project" value="InterPro"/>
</dbReference>
<evidence type="ECO:0000259" key="4">
    <source>
        <dbReference type="PROSITE" id="PS50949"/>
    </source>
</evidence>
<dbReference type="CDD" id="cd07377">
    <property type="entry name" value="WHTH_GntR"/>
    <property type="match status" value="1"/>
</dbReference>
<dbReference type="PROSITE" id="PS50949">
    <property type="entry name" value="HTH_GNTR"/>
    <property type="match status" value="1"/>
</dbReference>
<dbReference type="Gene3D" id="1.10.10.10">
    <property type="entry name" value="Winged helix-like DNA-binding domain superfamily/Winged helix DNA-binding domain"/>
    <property type="match status" value="1"/>
</dbReference>
<keyword evidence="6" id="KW-1185">Reference proteome</keyword>
<dbReference type="PANTHER" id="PTHR43537:SF44">
    <property type="entry name" value="GNTR FAMILY REGULATORY PROTEIN"/>
    <property type="match status" value="1"/>
</dbReference>
<dbReference type="AlphaFoldDB" id="A0A1G4SFB0"/>
<dbReference type="Gene3D" id="1.20.120.530">
    <property type="entry name" value="GntR ligand-binding domain-like"/>
    <property type="match status" value="1"/>
</dbReference>
<keyword evidence="3" id="KW-0804">Transcription</keyword>
<evidence type="ECO:0000256" key="3">
    <source>
        <dbReference type="ARBA" id="ARBA00023163"/>
    </source>
</evidence>
<dbReference type="SUPFAM" id="SSF46785">
    <property type="entry name" value="Winged helix' DNA-binding domain"/>
    <property type="match status" value="1"/>
</dbReference>
<dbReference type="RefSeq" id="WP_170828318.1">
    <property type="nucleotide sequence ID" value="NZ_CBCRYE010000002.1"/>
</dbReference>
<dbReference type="GO" id="GO:0003677">
    <property type="term" value="F:DNA binding"/>
    <property type="evidence" value="ECO:0007669"/>
    <property type="project" value="UniProtKB-KW"/>
</dbReference>
<dbReference type="EMBL" id="FMTS01000004">
    <property type="protein sequence ID" value="SCW67758.1"/>
    <property type="molecule type" value="Genomic_DNA"/>
</dbReference>
<dbReference type="SUPFAM" id="SSF48008">
    <property type="entry name" value="GntR ligand-binding domain-like"/>
    <property type="match status" value="1"/>
</dbReference>
<dbReference type="InterPro" id="IPR036390">
    <property type="entry name" value="WH_DNA-bd_sf"/>
</dbReference>
<name>A0A1G4SFB0_9CAUL</name>
<evidence type="ECO:0000256" key="1">
    <source>
        <dbReference type="ARBA" id="ARBA00023015"/>
    </source>
</evidence>
<dbReference type="SMART" id="SM00895">
    <property type="entry name" value="FCD"/>
    <property type="match status" value="1"/>
</dbReference>
<dbReference type="STRING" id="260084.SAMN02927928_2639"/>
<dbReference type="SMART" id="SM00345">
    <property type="entry name" value="HTH_GNTR"/>
    <property type="match status" value="1"/>
</dbReference>
<keyword evidence="1" id="KW-0805">Transcription regulation</keyword>
<dbReference type="Pfam" id="PF00392">
    <property type="entry name" value="GntR"/>
    <property type="match status" value="1"/>
</dbReference>
<evidence type="ECO:0000313" key="6">
    <source>
        <dbReference type="Proteomes" id="UP000199150"/>
    </source>
</evidence>
<dbReference type="InterPro" id="IPR000524">
    <property type="entry name" value="Tscrpt_reg_HTH_GntR"/>
</dbReference>
<proteinExistence type="predicted"/>
<evidence type="ECO:0000256" key="2">
    <source>
        <dbReference type="ARBA" id="ARBA00023125"/>
    </source>
</evidence>
<gene>
    <name evidence="5" type="ORF">SAMN02927928_2639</name>
</gene>
<protein>
    <submittedName>
        <fullName evidence="5">Transcriptional regulator, GntR family</fullName>
    </submittedName>
</protein>
<evidence type="ECO:0000313" key="5">
    <source>
        <dbReference type="EMBL" id="SCW67758.1"/>
    </source>
</evidence>